<organism evidence="2">
    <name type="scientific">Microvirga ossetica</name>
    <dbReference type="NCBI Taxonomy" id="1882682"/>
    <lineage>
        <taxon>Bacteria</taxon>
        <taxon>Pseudomonadati</taxon>
        <taxon>Pseudomonadota</taxon>
        <taxon>Alphaproteobacteria</taxon>
        <taxon>Hyphomicrobiales</taxon>
        <taxon>Methylobacteriaceae</taxon>
        <taxon>Microvirga</taxon>
    </lineage>
</organism>
<name>A0A1B2ESF2_9HYPH</name>
<feature type="signal peptide" evidence="1">
    <location>
        <begin position="1"/>
        <end position="21"/>
    </location>
</feature>
<protein>
    <submittedName>
        <fullName evidence="2">Uncharacterized protein</fullName>
    </submittedName>
</protein>
<evidence type="ECO:0000256" key="1">
    <source>
        <dbReference type="SAM" id="SignalP"/>
    </source>
</evidence>
<gene>
    <name evidence="2" type="ORF">BB934_32200</name>
</gene>
<evidence type="ECO:0000313" key="2">
    <source>
        <dbReference type="EMBL" id="ANY82891.1"/>
    </source>
</evidence>
<keyword evidence="2" id="KW-0614">Plasmid</keyword>
<geneLocation type="plasmid" evidence="2">
    <name>unnamed1</name>
</geneLocation>
<sequence length="98" mass="10623">MIPMRIAVLALAALFPGISAAQGDVWTLELLERYASWVRDGGFACPMATRVTEVGSDDRGTAFKVICGPAAAAVTGEEVAYRLEVRPNDTRLVEPWQE</sequence>
<feature type="chain" id="PRO_5008536165" evidence="1">
    <location>
        <begin position="22"/>
        <end position="98"/>
    </location>
</feature>
<dbReference type="EMBL" id="CP016617">
    <property type="protein sequence ID" value="ANY82891.1"/>
    <property type="molecule type" value="Genomic_DNA"/>
</dbReference>
<keyword evidence="1" id="KW-0732">Signal</keyword>
<dbReference type="AlphaFoldDB" id="A0A1B2ESF2"/>
<proteinExistence type="predicted"/>
<reference evidence="2" key="1">
    <citation type="submission" date="2016-07" db="EMBL/GenBank/DDBJ databases">
        <title>Microvirga ossetica sp. nov. a new species of rhizobia isolated from root nodules of the legume species Vicia alpestris Steven originated from North Ossetia region in the Caucasus.</title>
        <authorList>
            <person name="Safronova V.I."/>
            <person name="Kuznetsova I.G."/>
            <person name="Sazanova A.L."/>
            <person name="Belimov A."/>
            <person name="Andronov E."/>
            <person name="Osledkin Y.S."/>
            <person name="Onishchuk O.P."/>
            <person name="Kurchak O.N."/>
            <person name="Shaposhnikov A.I."/>
            <person name="Willems A."/>
            <person name="Tikhonovich I.A."/>
        </authorList>
    </citation>
    <scope>NUCLEOTIDE SEQUENCE [LARGE SCALE GENOMIC DNA]</scope>
    <source>
        <strain evidence="2">V5/3M</strain>
        <plasmid evidence="2">unnamed1</plasmid>
    </source>
</reference>
<dbReference type="KEGG" id="moc:BB934_32200"/>
<accession>A0A1B2ESF2</accession>